<organism evidence="1 2">
    <name type="scientific">Streptomyces bangladeshensis</name>
    <dbReference type="NCBI Taxonomy" id="295352"/>
    <lineage>
        <taxon>Bacteria</taxon>
        <taxon>Bacillati</taxon>
        <taxon>Actinomycetota</taxon>
        <taxon>Actinomycetes</taxon>
        <taxon>Kitasatosporales</taxon>
        <taxon>Streptomycetaceae</taxon>
        <taxon>Streptomyces</taxon>
    </lineage>
</organism>
<evidence type="ECO:0000313" key="2">
    <source>
        <dbReference type="Proteomes" id="UP001501391"/>
    </source>
</evidence>
<dbReference type="InterPro" id="IPR033469">
    <property type="entry name" value="CYTH-like_dom_sf"/>
</dbReference>
<dbReference type="RefSeq" id="WP_346163886.1">
    <property type="nucleotide sequence ID" value="NZ_BAAAOQ010000021.1"/>
</dbReference>
<dbReference type="Proteomes" id="UP001501391">
    <property type="component" value="Unassembled WGS sequence"/>
</dbReference>
<name>A0ABP5NR10_9ACTN</name>
<sequence length="276" mass="31612">MINPQVPTADPIYARTGDFAVFNQLGLKLAFPDDVSKEDYYAWLDTMHEKVGTMVKGAEIAEKSYARKEPRLNTGVYYDTDDYRLLRAGAVLRTTCNIKTHAFCAFKLSEDEHNVRRDHRYSFDGEDKLTIQQAPTSPEAQAAVKRLLARTDIEHPGIHLREKFGITGDDLSPAVCLRQYRHPFFVWIDKKDALRCSMDRVRVHSMRRPDGEEHEVPFSEIELPVYPHLDEEMANDPRLIQLIEALAESLRSWFGIEPISESKYQRAAQVLGLSTS</sequence>
<comment type="caution">
    <text evidence="1">The sequence shown here is derived from an EMBL/GenBank/DDBJ whole genome shotgun (WGS) entry which is preliminary data.</text>
</comment>
<dbReference type="Gene3D" id="2.40.320.10">
    <property type="entry name" value="Hypothetical Protein Pfu-838710-001"/>
    <property type="match status" value="1"/>
</dbReference>
<dbReference type="SUPFAM" id="SSF55154">
    <property type="entry name" value="CYTH-like phosphatases"/>
    <property type="match status" value="1"/>
</dbReference>
<gene>
    <name evidence="1" type="ORF">GCM10009787_59050</name>
</gene>
<accession>A0ABP5NR10</accession>
<evidence type="ECO:0000313" key="1">
    <source>
        <dbReference type="EMBL" id="GAA2201961.1"/>
    </source>
</evidence>
<dbReference type="EMBL" id="BAAAOQ010000021">
    <property type="protein sequence ID" value="GAA2201961.1"/>
    <property type="molecule type" value="Genomic_DNA"/>
</dbReference>
<reference evidence="2" key="1">
    <citation type="journal article" date="2019" name="Int. J. Syst. Evol. Microbiol.">
        <title>The Global Catalogue of Microorganisms (GCM) 10K type strain sequencing project: providing services to taxonomists for standard genome sequencing and annotation.</title>
        <authorList>
            <consortium name="The Broad Institute Genomics Platform"/>
            <consortium name="The Broad Institute Genome Sequencing Center for Infectious Disease"/>
            <person name="Wu L."/>
            <person name="Ma J."/>
        </authorList>
    </citation>
    <scope>NUCLEOTIDE SEQUENCE [LARGE SCALE GENOMIC DNA]</scope>
    <source>
        <strain evidence="2">JCM 14924</strain>
    </source>
</reference>
<proteinExistence type="predicted"/>
<keyword evidence="2" id="KW-1185">Reference proteome</keyword>
<protein>
    <submittedName>
        <fullName evidence="1">Uncharacterized protein</fullName>
    </submittedName>
</protein>